<dbReference type="EMBL" id="VNHX01000030">
    <property type="protein sequence ID" value="TYP88738.1"/>
    <property type="molecule type" value="Genomic_DNA"/>
</dbReference>
<dbReference type="OrthoDB" id="9799878at2"/>
<dbReference type="PROSITE" id="PS51257">
    <property type="entry name" value="PROKAR_LIPOPROTEIN"/>
    <property type="match status" value="1"/>
</dbReference>
<comment type="caution">
    <text evidence="2">The sequence shown here is derived from an EMBL/GenBank/DDBJ whole genome shotgun (WGS) entry which is preliminary data.</text>
</comment>
<dbReference type="AlphaFoldDB" id="A0A5S5D0E9"/>
<organism evidence="2 3">
    <name type="scientific">Sphingobacterium allocomposti</name>
    <dbReference type="NCBI Taxonomy" id="415956"/>
    <lineage>
        <taxon>Bacteria</taxon>
        <taxon>Pseudomonadati</taxon>
        <taxon>Bacteroidota</taxon>
        <taxon>Sphingobacteriia</taxon>
        <taxon>Sphingobacteriales</taxon>
        <taxon>Sphingobacteriaceae</taxon>
        <taxon>Sphingobacterium</taxon>
    </lineage>
</organism>
<name>A0A5S5D0E9_9SPHI</name>
<evidence type="ECO:0000313" key="2">
    <source>
        <dbReference type="EMBL" id="TYP88738.1"/>
    </source>
</evidence>
<dbReference type="SUPFAM" id="SSF69304">
    <property type="entry name" value="Tricorn protease N-terminal domain"/>
    <property type="match status" value="1"/>
</dbReference>
<dbReference type="RefSeq" id="WP_148910215.1">
    <property type="nucleotide sequence ID" value="NZ_VNHX01000030.1"/>
</dbReference>
<evidence type="ECO:0000256" key="1">
    <source>
        <dbReference type="SAM" id="SignalP"/>
    </source>
</evidence>
<accession>A0A5S5D0E9</accession>
<reference evidence="2 3" key="1">
    <citation type="submission" date="2019-07" db="EMBL/GenBank/DDBJ databases">
        <title>Genomic Encyclopedia of Archaeal and Bacterial Type Strains, Phase II (KMG-II): from individual species to whole genera.</title>
        <authorList>
            <person name="Goeker M."/>
        </authorList>
    </citation>
    <scope>NUCLEOTIDE SEQUENCE [LARGE SCALE GENOMIC DNA]</scope>
    <source>
        <strain evidence="2 3">DSM 18850</strain>
    </source>
</reference>
<keyword evidence="1" id="KW-0732">Signal</keyword>
<dbReference type="Proteomes" id="UP000325105">
    <property type="component" value="Unassembled WGS sequence"/>
</dbReference>
<feature type="signal peptide" evidence="1">
    <location>
        <begin position="1"/>
        <end position="21"/>
    </location>
</feature>
<evidence type="ECO:0000313" key="3">
    <source>
        <dbReference type="Proteomes" id="UP000325105"/>
    </source>
</evidence>
<sequence length="933" mass="106441">MLVIKIILSSILFISSCHLSAQIIDNDQASSSIKWRQIQLEKFTLLYPQTFENTAQKLASQLPLLQVKSSRDLSVIPHRTTLVLQGNHLSQNGYVQLAPRKSELFPIPSSTADNQEWLPNLALHELRHIAQFDKLTGKLRGPFFEQLGLALYALNLPAWYFEGDAVQIETIHSAGGRGRLPSWDMPVRANMLSGKHYGFNKYVLGSFKDNVPSYYTIGFLMNTYMTNHFGLDSHEKIMNGMRGKLLRPFNFQKAVRHVSGMKPAWIFRETLSELHEKWNSEIDTNSIHQEIKTPESRYPSDYLLPQQLSDQRIVALKTSPRTVNEIVVIDTSGNESSVVKTGLQITPYFHHRDQYITWDEYRKDARFGKQTYNVINVYNMETGKLKTLTKKSRYYSPVFHPTHDQIAVVEVNEAGESRIAFINAENGKLMDSVAAPQHIHLQQPKFNDAGDKIVAIAVGPEGTCLIELHLRDRKYVFLTPWDSQQLERPFYNGNSVIFKAHYDGIDNIYQRDEHGRLFKLTNVAFGAFNPSRTADHQLLFNDYHYNGYKLARQPLAHLQDTIAHARPLYILPTLTAADNQHTAHEPQYIPSAPAAYRPTANMINFHSLSISSTNFESFDNYVPGIFWLSNDVLNTTEIKVGYEFDPDISKSTYSAGISYKRYLPVFTVRYANRGLVGNAIGGGDGRQVVMFDYRDHLTTIDVSLPFSIYRQNYVYSYGLNFGTSYTKRYDVSIPLKNFNESIAFPLNYQIYLNRNSMRGKMDIAPKWGQNISVTYRHLPFEKQLSGQILSLRTNFYIPGLLLNHSLQLRFAVQKGTGRYDGVYDIPMVSGWGHFISPIVTNTALASYRLPLFYPDWSIGSLAYIKRFQGLLFSDFQNLHQAIAPKSFGIGISADFNVFRYVLPDINVATKLTYVNDMSAPRTIVPSFSLSYSY</sequence>
<proteinExistence type="predicted"/>
<protein>
    <submittedName>
        <fullName evidence="2">Uncharacterized protein</fullName>
    </submittedName>
</protein>
<keyword evidence="3" id="KW-1185">Reference proteome</keyword>
<feature type="chain" id="PRO_5024374434" evidence="1">
    <location>
        <begin position="22"/>
        <end position="933"/>
    </location>
</feature>
<gene>
    <name evidence="2" type="ORF">BC792_13039</name>
</gene>